<dbReference type="Proteomes" id="UP000276770">
    <property type="component" value="Unassembled WGS sequence"/>
</dbReference>
<proteinExistence type="predicted"/>
<name>A0A3L7KA55_9BACI</name>
<accession>A0A3L7KA55</accession>
<gene>
    <name evidence="1" type="ORF">D9X91_04020</name>
</gene>
<keyword evidence="2" id="KW-1185">Reference proteome</keyword>
<sequence length="81" mass="9295">MNICPLCNDFIDYSFQCSECSGVMEDQGKAYDYYDDYSAYMDTDLIKLADGDDVSSKKPVCLHLFRCKECGSEKNENITYQ</sequence>
<protein>
    <submittedName>
        <fullName evidence="1">Uncharacterized protein</fullName>
    </submittedName>
</protein>
<dbReference type="EMBL" id="RCVZ01000002">
    <property type="protein sequence ID" value="RLQ97542.1"/>
    <property type="molecule type" value="Genomic_DNA"/>
</dbReference>
<comment type="caution">
    <text evidence="1">The sequence shown here is derived from an EMBL/GenBank/DDBJ whole genome shotgun (WGS) entry which is preliminary data.</text>
</comment>
<evidence type="ECO:0000313" key="2">
    <source>
        <dbReference type="Proteomes" id="UP000276770"/>
    </source>
</evidence>
<evidence type="ECO:0000313" key="1">
    <source>
        <dbReference type="EMBL" id="RLQ97542.1"/>
    </source>
</evidence>
<dbReference type="RefSeq" id="WP_121679489.1">
    <property type="nucleotide sequence ID" value="NZ_RCVZ01000002.1"/>
</dbReference>
<organism evidence="1 2">
    <name type="scientific">Falsibacillus albus</name>
    <dbReference type="NCBI Taxonomy" id="2478915"/>
    <lineage>
        <taxon>Bacteria</taxon>
        <taxon>Bacillati</taxon>
        <taxon>Bacillota</taxon>
        <taxon>Bacilli</taxon>
        <taxon>Bacillales</taxon>
        <taxon>Bacillaceae</taxon>
        <taxon>Falsibacillus</taxon>
    </lineage>
</organism>
<reference evidence="1 2" key="1">
    <citation type="submission" date="2018-10" db="EMBL/GenBank/DDBJ databases">
        <title>Falsibacillus sp. genome draft.</title>
        <authorList>
            <person name="Shi S."/>
        </authorList>
    </citation>
    <scope>NUCLEOTIDE SEQUENCE [LARGE SCALE GENOMIC DNA]</scope>
    <source>
        <strain evidence="1 2">GY 10110</strain>
    </source>
</reference>
<dbReference type="OrthoDB" id="1683552at2"/>
<dbReference type="AlphaFoldDB" id="A0A3L7KA55"/>